<dbReference type="SUPFAM" id="SSF51206">
    <property type="entry name" value="cAMP-binding domain-like"/>
    <property type="match status" value="1"/>
</dbReference>
<dbReference type="Proteomes" id="UP000752013">
    <property type="component" value="Unassembled WGS sequence"/>
</dbReference>
<dbReference type="Gene3D" id="2.60.120.10">
    <property type="entry name" value="Jelly Rolls"/>
    <property type="match status" value="1"/>
</dbReference>
<feature type="domain" description="Cyclic nucleotide-binding" evidence="2">
    <location>
        <begin position="1"/>
        <end position="102"/>
    </location>
</feature>
<reference evidence="3" key="1">
    <citation type="submission" date="2020-03" db="EMBL/GenBank/DDBJ databases">
        <title>Spirochaetal bacteria isolated from arthropods constitute a novel genus Entomospira genus novum within the order Spirochaetales.</title>
        <authorList>
            <person name="Grana-Miraglia L."/>
            <person name="Sikutova S."/>
            <person name="Fingerle V."/>
            <person name="Sing A."/>
            <person name="Castillo-Ramirez S."/>
            <person name="Margos G."/>
            <person name="Rudolf I."/>
        </authorList>
    </citation>
    <scope>NUCLEOTIDE SEQUENCE</scope>
    <source>
        <strain evidence="3">BR208</strain>
    </source>
</reference>
<dbReference type="Pfam" id="PF00027">
    <property type="entry name" value="cNMP_binding"/>
    <property type="match status" value="1"/>
</dbReference>
<evidence type="ECO:0000256" key="1">
    <source>
        <dbReference type="PROSITE-ProRule" id="PRU00339"/>
    </source>
</evidence>
<dbReference type="PROSITE" id="PS50042">
    <property type="entry name" value="CNMP_BINDING_3"/>
    <property type="match status" value="1"/>
</dbReference>
<dbReference type="InterPro" id="IPR000595">
    <property type="entry name" value="cNMP-bd_dom"/>
</dbReference>
<dbReference type="InterPro" id="IPR011990">
    <property type="entry name" value="TPR-like_helical_dom_sf"/>
</dbReference>
<dbReference type="PROSITE" id="PS50005">
    <property type="entry name" value="TPR"/>
    <property type="match status" value="1"/>
</dbReference>
<gene>
    <name evidence="3" type="ORF">HCT46_03265</name>
</gene>
<evidence type="ECO:0000313" key="3">
    <source>
        <dbReference type="EMBL" id="NIZ46935.1"/>
    </source>
</evidence>
<comment type="caution">
    <text evidence="3">The sequence shown here is derived from an EMBL/GenBank/DDBJ whole genome shotgun (WGS) entry which is preliminary data.</text>
</comment>
<feature type="repeat" description="TPR" evidence="1">
    <location>
        <begin position="280"/>
        <end position="313"/>
    </location>
</feature>
<name>A0A968KST5_9SPIO</name>
<dbReference type="CDD" id="cd00038">
    <property type="entry name" value="CAP_ED"/>
    <property type="match status" value="1"/>
</dbReference>
<dbReference type="AlphaFoldDB" id="A0A968KST5"/>
<evidence type="ECO:0000313" key="4">
    <source>
        <dbReference type="Proteomes" id="UP000752013"/>
    </source>
</evidence>
<proteinExistence type="predicted"/>
<dbReference type="InterPro" id="IPR019734">
    <property type="entry name" value="TPR_rpt"/>
</dbReference>
<organism evidence="3 4">
    <name type="scientific">Entomospira nematocerorum</name>
    <dbReference type="NCBI Taxonomy" id="2719987"/>
    <lineage>
        <taxon>Bacteria</taxon>
        <taxon>Pseudomonadati</taxon>
        <taxon>Spirochaetota</taxon>
        <taxon>Spirochaetia</taxon>
        <taxon>Spirochaetales</taxon>
        <taxon>Spirochaetaceae</taxon>
        <taxon>Entomospira</taxon>
    </lineage>
</organism>
<keyword evidence="4" id="KW-1185">Reference proteome</keyword>
<dbReference type="EMBL" id="JAATLK010000001">
    <property type="protein sequence ID" value="NIZ46935.1"/>
    <property type="molecule type" value="Genomic_DNA"/>
</dbReference>
<keyword evidence="1" id="KW-0802">TPR repeat</keyword>
<dbReference type="InterPro" id="IPR014710">
    <property type="entry name" value="RmlC-like_jellyroll"/>
</dbReference>
<sequence length="331" mass="37834">MPKLLNFKTKSVIYFQGDRTAQFYVLRRGSVTLSNDYSRQTESIEVGNFFGTQATLIGKPQGDTAMATLPSEIVAFDYPEFMALIQSNPSLLSSMIQNFITQLAGIHQNSQDLMNKTKDESTSFEISLFKNATFFLKNRAYLQAKQSYEAYIQRFPKGEFVQVATEKLAYTSSKLGSPEDLSEKLYLTLSVQEEVTSTQLTPMQQDYEEVLVLLNQKKYTQALVKLTKLVRMNNDPSYESLIASCQYLLGETLLQTEKYQEAIEPLRIFTSEYSEHEEVARAWIYLAMAYEKTNILDEAHNAYEMASKLTPPTDPIYNKIIQSLTNLKKKM</sequence>
<dbReference type="InterPro" id="IPR018490">
    <property type="entry name" value="cNMP-bd_dom_sf"/>
</dbReference>
<protein>
    <submittedName>
        <fullName evidence="3">Cyclic nucleotide-binding domain-containing protein</fullName>
    </submittedName>
</protein>
<dbReference type="Gene3D" id="1.25.40.10">
    <property type="entry name" value="Tetratricopeptide repeat domain"/>
    <property type="match status" value="1"/>
</dbReference>
<dbReference type="SUPFAM" id="SSF48452">
    <property type="entry name" value="TPR-like"/>
    <property type="match status" value="1"/>
</dbReference>
<accession>A0A968KST5</accession>
<dbReference type="RefSeq" id="WP_167703374.1">
    <property type="nucleotide sequence ID" value="NZ_CP118168.1"/>
</dbReference>
<evidence type="ECO:0000259" key="2">
    <source>
        <dbReference type="PROSITE" id="PS50042"/>
    </source>
</evidence>